<dbReference type="EMBL" id="BMED01000002">
    <property type="protein sequence ID" value="GGC76127.1"/>
    <property type="molecule type" value="Genomic_DNA"/>
</dbReference>
<dbReference type="InterPro" id="IPR017039">
    <property type="entry name" value="Virul_fac_BrkB"/>
</dbReference>
<gene>
    <name evidence="7" type="primary">brkB</name>
    <name evidence="7" type="ORF">GCM10011396_24220</name>
</gene>
<dbReference type="NCBIfam" id="TIGR00765">
    <property type="entry name" value="yihY_not_rbn"/>
    <property type="match status" value="1"/>
</dbReference>
<accession>A0A916XIP1</accession>
<keyword evidence="5 6" id="KW-0472">Membrane</keyword>
<feature type="transmembrane region" description="Helical" evidence="6">
    <location>
        <begin position="285"/>
        <end position="303"/>
    </location>
</feature>
<evidence type="ECO:0000256" key="5">
    <source>
        <dbReference type="ARBA" id="ARBA00023136"/>
    </source>
</evidence>
<reference evidence="7" key="1">
    <citation type="journal article" date="2014" name="Int. J. Syst. Evol. Microbiol.">
        <title>Complete genome sequence of Corynebacterium casei LMG S-19264T (=DSM 44701T), isolated from a smear-ripened cheese.</title>
        <authorList>
            <consortium name="US DOE Joint Genome Institute (JGI-PGF)"/>
            <person name="Walter F."/>
            <person name="Albersmeier A."/>
            <person name="Kalinowski J."/>
            <person name="Ruckert C."/>
        </authorList>
    </citation>
    <scope>NUCLEOTIDE SEQUENCE</scope>
    <source>
        <strain evidence="7">CGMCC 1.10998</strain>
    </source>
</reference>
<evidence type="ECO:0000256" key="3">
    <source>
        <dbReference type="ARBA" id="ARBA00022692"/>
    </source>
</evidence>
<keyword evidence="3 6" id="KW-0812">Transmembrane</keyword>
<name>A0A916XIP1_9BURK</name>
<feature type="transmembrane region" description="Helical" evidence="6">
    <location>
        <begin position="222"/>
        <end position="244"/>
    </location>
</feature>
<feature type="transmembrane region" description="Helical" evidence="6">
    <location>
        <begin position="256"/>
        <end position="279"/>
    </location>
</feature>
<keyword evidence="2" id="KW-1003">Cell membrane</keyword>
<evidence type="ECO:0000256" key="6">
    <source>
        <dbReference type="SAM" id="Phobius"/>
    </source>
</evidence>
<comment type="caution">
    <text evidence="7">The sequence shown here is derived from an EMBL/GenBank/DDBJ whole genome shotgun (WGS) entry which is preliminary data.</text>
</comment>
<feature type="transmembrane region" description="Helical" evidence="6">
    <location>
        <begin position="138"/>
        <end position="156"/>
    </location>
</feature>
<organism evidence="7 8">
    <name type="scientific">Undibacterium terreum</name>
    <dbReference type="NCBI Taxonomy" id="1224302"/>
    <lineage>
        <taxon>Bacteria</taxon>
        <taxon>Pseudomonadati</taxon>
        <taxon>Pseudomonadota</taxon>
        <taxon>Betaproteobacteria</taxon>
        <taxon>Burkholderiales</taxon>
        <taxon>Oxalobacteraceae</taxon>
        <taxon>Undibacterium</taxon>
    </lineage>
</organism>
<dbReference type="GO" id="GO:0005886">
    <property type="term" value="C:plasma membrane"/>
    <property type="evidence" value="ECO:0007669"/>
    <property type="project" value="UniProtKB-SubCell"/>
</dbReference>
<dbReference type="PANTHER" id="PTHR30213">
    <property type="entry name" value="INNER MEMBRANE PROTEIN YHJD"/>
    <property type="match status" value="1"/>
</dbReference>
<dbReference type="PIRSF" id="PIRSF035875">
    <property type="entry name" value="RNase_BN"/>
    <property type="match status" value="1"/>
</dbReference>
<feature type="transmembrane region" description="Helical" evidence="6">
    <location>
        <begin position="184"/>
        <end position="210"/>
    </location>
</feature>
<dbReference type="AlphaFoldDB" id="A0A916XIP1"/>
<dbReference type="Pfam" id="PF03631">
    <property type="entry name" value="Virul_fac_BrkB"/>
    <property type="match status" value="1"/>
</dbReference>
<evidence type="ECO:0000313" key="7">
    <source>
        <dbReference type="EMBL" id="GGC76127.1"/>
    </source>
</evidence>
<keyword evidence="8" id="KW-1185">Reference proteome</keyword>
<evidence type="ECO:0000256" key="2">
    <source>
        <dbReference type="ARBA" id="ARBA00022475"/>
    </source>
</evidence>
<proteinExistence type="predicted"/>
<dbReference type="PANTHER" id="PTHR30213:SF1">
    <property type="entry name" value="INNER MEMBRANE PROTEIN YHJD"/>
    <property type="match status" value="1"/>
</dbReference>
<keyword evidence="4 6" id="KW-1133">Transmembrane helix</keyword>
<evidence type="ECO:0000256" key="4">
    <source>
        <dbReference type="ARBA" id="ARBA00022989"/>
    </source>
</evidence>
<protein>
    <submittedName>
        <fullName evidence="7">Membrane protein</fullName>
    </submittedName>
</protein>
<sequence>MSEYHKVLRVPRNKTHPIPLLEPALMDDQPAPLSKIPAPAPESLQLSTDQRLRLMLRSSVEQWITQRAASKGAALAFYTLFSMAPILVLVLAIVGTVFDSDVAQKEIFSQLTALIGPSSSDAIQVLLAGAHNPVSGRIATAVATVILLIGATSVFAELKASLDEIWQVPPNYQPGILGLIRTRLLSFGLVLVLAFLLLVSLVISAGLAILERYWVGWAQNVLIISPLSSFFSFAVIACMFAVIYKMLPQIKLSWSDVWIGAIGTAGLFSLGKYGIGVYLGNSAVASGYGAAGSVVALLLWIYYSSQIFFLGAEFTRQYAEYFGSLQNSRRNQNK</sequence>
<comment type="subcellular location">
    <subcellularLocation>
        <location evidence="1">Cell membrane</location>
        <topology evidence="1">Multi-pass membrane protein</topology>
    </subcellularLocation>
</comment>
<evidence type="ECO:0000313" key="8">
    <source>
        <dbReference type="Proteomes" id="UP000637423"/>
    </source>
</evidence>
<evidence type="ECO:0000256" key="1">
    <source>
        <dbReference type="ARBA" id="ARBA00004651"/>
    </source>
</evidence>
<reference evidence="7" key="2">
    <citation type="submission" date="2020-09" db="EMBL/GenBank/DDBJ databases">
        <authorList>
            <person name="Sun Q."/>
            <person name="Zhou Y."/>
        </authorList>
    </citation>
    <scope>NUCLEOTIDE SEQUENCE</scope>
    <source>
        <strain evidence="7">CGMCC 1.10998</strain>
    </source>
</reference>
<dbReference type="Proteomes" id="UP000637423">
    <property type="component" value="Unassembled WGS sequence"/>
</dbReference>
<feature type="transmembrane region" description="Helical" evidence="6">
    <location>
        <begin position="75"/>
        <end position="98"/>
    </location>
</feature>